<proteinExistence type="inferred from homology"/>
<evidence type="ECO:0000256" key="5">
    <source>
        <dbReference type="ARBA" id="ARBA00022679"/>
    </source>
</evidence>
<feature type="binding site" evidence="9">
    <location>
        <position position="1694"/>
    </location>
    <ligand>
        <name>Mg(2+)</name>
        <dbReference type="ChEBI" id="CHEBI:18420"/>
    </ligand>
</feature>
<dbReference type="InterPro" id="IPR007066">
    <property type="entry name" value="RNA_pol_Rpb1_3"/>
</dbReference>
<evidence type="ECO:0000256" key="4">
    <source>
        <dbReference type="ARBA" id="ARBA00022640"/>
    </source>
</evidence>
<keyword evidence="5 9" id="KW-0808">Transferase</keyword>
<dbReference type="Gene3D" id="4.10.860.120">
    <property type="entry name" value="RNA polymerase II, clamp domain"/>
    <property type="match status" value="1"/>
</dbReference>
<feature type="binding site" evidence="9">
    <location>
        <position position="176"/>
    </location>
    <ligand>
        <name>Zn(2+)</name>
        <dbReference type="ChEBI" id="CHEBI:29105"/>
    </ligand>
</feature>
<accession>F8SY97</accession>
<dbReference type="InterPro" id="IPR044893">
    <property type="entry name" value="RNA_pol_Rpb1_clamp_domain"/>
</dbReference>
<feature type="binding site" evidence="9">
    <location>
        <position position="153"/>
    </location>
    <ligand>
        <name>Zn(2+)</name>
        <dbReference type="ChEBI" id="CHEBI:29105"/>
    </ligand>
</feature>
<dbReference type="GO" id="GO:0009507">
    <property type="term" value="C:chloroplast"/>
    <property type="evidence" value="ECO:0007669"/>
    <property type="project" value="UniProtKB-SubCell"/>
</dbReference>
<dbReference type="InterPro" id="IPR007080">
    <property type="entry name" value="RNA_pol_Rpb1_1"/>
</dbReference>
<dbReference type="GO" id="GO:0006351">
    <property type="term" value="P:DNA-templated transcription"/>
    <property type="evidence" value="ECO:0007669"/>
    <property type="project" value="UniProtKB-UniRule"/>
</dbReference>
<feature type="binding site" evidence="9">
    <location>
        <position position="151"/>
    </location>
    <ligand>
        <name>Zn(2+)</name>
        <dbReference type="ChEBI" id="CHEBI:29105"/>
    </ligand>
</feature>
<evidence type="ECO:0000256" key="3">
    <source>
        <dbReference type="ARBA" id="ARBA00022478"/>
    </source>
</evidence>
<keyword evidence="7 9" id="KW-0804">Transcription</keyword>
<evidence type="ECO:0000256" key="8">
    <source>
        <dbReference type="ARBA" id="ARBA00048552"/>
    </source>
</evidence>
<evidence type="ECO:0000313" key="13">
    <source>
        <dbReference type="EMBL" id="AEH05395.1"/>
    </source>
</evidence>
<keyword evidence="9" id="KW-0479">Metal-binding</keyword>
<evidence type="ECO:0000256" key="2">
    <source>
        <dbReference type="ARBA" id="ARBA00007207"/>
    </source>
</evidence>
<comment type="cofactor">
    <cofactor evidence="9">
        <name>Zn(2+)</name>
        <dbReference type="ChEBI" id="CHEBI:29105"/>
    </cofactor>
    <text evidence="9">Binds 1 Zn(2+) ion per subunit.</text>
</comment>
<comment type="subcellular location">
    <subcellularLocation>
        <location evidence="9">Plastid</location>
        <location evidence="9">Chloroplast</location>
    </subcellularLocation>
</comment>
<dbReference type="InterPro" id="IPR042102">
    <property type="entry name" value="RNA_pol_Rpb1_3_sf"/>
</dbReference>
<comment type="subunit">
    <text evidence="9">In plastids the minimal PEP RNA polymerase catalytic core is composed of four subunits: alpha, beta, beta', and beta''. When a (nuclear-encoded) sigma factor is associated with the core the holoenzyme is formed, which can initiate transcription.</text>
</comment>
<comment type="similarity">
    <text evidence="2 9">Belongs to the RNA polymerase beta' chain family. RpoC1 subfamily.</text>
</comment>
<comment type="catalytic activity">
    <reaction evidence="8 9 10">
        <text>RNA(n) + a ribonucleoside 5'-triphosphate = RNA(n+1) + diphosphate</text>
        <dbReference type="Rhea" id="RHEA:21248"/>
        <dbReference type="Rhea" id="RHEA-COMP:14527"/>
        <dbReference type="Rhea" id="RHEA-COMP:17342"/>
        <dbReference type="ChEBI" id="CHEBI:33019"/>
        <dbReference type="ChEBI" id="CHEBI:61557"/>
        <dbReference type="ChEBI" id="CHEBI:140395"/>
        <dbReference type="EC" id="2.7.7.6"/>
    </reaction>
</comment>
<dbReference type="GO" id="GO:0008270">
    <property type="term" value="F:zinc ion binding"/>
    <property type="evidence" value="ECO:0007669"/>
    <property type="project" value="UniProtKB-UniRule"/>
</dbReference>
<dbReference type="SUPFAM" id="SSF64484">
    <property type="entry name" value="beta and beta-prime subunits of DNA dependent RNA-polymerase"/>
    <property type="match status" value="3"/>
</dbReference>
<organism evidence="13">
    <name type="scientific">Schizomeris leibleinii</name>
    <dbReference type="NCBI Taxonomy" id="104533"/>
    <lineage>
        <taxon>Eukaryota</taxon>
        <taxon>Viridiplantae</taxon>
        <taxon>Chlorophyta</taxon>
        <taxon>core chlorophytes</taxon>
        <taxon>Chlorophyceae</taxon>
        <taxon>OCC clade</taxon>
        <taxon>Chaetophorales</taxon>
        <taxon>Schizomeridaceae</taxon>
        <taxon>Schizomeris</taxon>
    </lineage>
</organism>
<dbReference type="InterPro" id="IPR045867">
    <property type="entry name" value="DNA-dir_RpoC_beta_prime"/>
</dbReference>
<dbReference type="InterPro" id="IPR000722">
    <property type="entry name" value="RNA_pol_asu"/>
</dbReference>
<name>F8SY97_9CHLO</name>
<reference evidence="13" key="1">
    <citation type="submission" date="2010-12" db="EMBL/GenBank/DDBJ databases">
        <authorList>
            <person name="Brouard J.-S."/>
            <person name="Otis C."/>
            <person name="Lemieux C."/>
            <person name="Turmel M."/>
        </authorList>
    </citation>
    <scope>NUCLEOTIDE SEQUENCE</scope>
</reference>
<dbReference type="GeneID" id="10751817"/>
<dbReference type="Pfam" id="PF04983">
    <property type="entry name" value="RNA_pol_Rpb1_3"/>
    <property type="match status" value="1"/>
</dbReference>
<dbReference type="PANTHER" id="PTHR19376">
    <property type="entry name" value="DNA-DIRECTED RNA POLYMERASE"/>
    <property type="match status" value="1"/>
</dbReference>
<dbReference type="Gene3D" id="2.40.40.20">
    <property type="match status" value="1"/>
</dbReference>
<evidence type="ECO:0000256" key="7">
    <source>
        <dbReference type="ARBA" id="ARBA00023163"/>
    </source>
</evidence>
<evidence type="ECO:0000256" key="1">
    <source>
        <dbReference type="ARBA" id="ARBA00004026"/>
    </source>
</evidence>
<feature type="compositionally biased region" description="Polar residues" evidence="11">
    <location>
        <begin position="1391"/>
        <end position="1400"/>
    </location>
</feature>
<geneLocation type="chloroplast" evidence="13"/>
<reference evidence="13" key="2">
    <citation type="journal article" date="2011" name="Genome Biol. Evol.">
        <title>The chloroplast genome of the green alga Schizomeris leibleinii (Chlorophyceae) provides evidence for bidirectional DNA replication from a single origin in the chaetophorales.</title>
        <authorList>
            <person name="Brouard J.S."/>
            <person name="Otis C."/>
            <person name="Lemieux C."/>
            <person name="Turmel M."/>
        </authorList>
    </citation>
    <scope>NUCLEOTIDE SEQUENCE</scope>
</reference>
<keyword evidence="6 9" id="KW-0548">Nucleotidyltransferase</keyword>
<dbReference type="SMART" id="SM00663">
    <property type="entry name" value="RPOLA_N"/>
    <property type="match status" value="1"/>
</dbReference>
<dbReference type="Pfam" id="PF04997">
    <property type="entry name" value="RNA_pol_Rpb1_1"/>
    <property type="match status" value="2"/>
</dbReference>
<dbReference type="RefSeq" id="YP_004581385.1">
    <property type="nucleotide sequence ID" value="NC_015645.1"/>
</dbReference>
<keyword evidence="9" id="KW-0460">Magnesium</keyword>
<protein>
    <recommendedName>
        <fullName evidence="9">DNA-directed RNA polymerase subunit beta'</fullName>
        <ecNumber evidence="9">2.7.7.6</ecNumber>
    </recommendedName>
    <alternativeName>
        <fullName evidence="9">PEP</fullName>
    </alternativeName>
    <alternativeName>
        <fullName evidence="9">Plastid-encoded RNA polymerase subunit beta'</fullName>
        <shortName evidence="9">RNA polymerase subunit beta'</shortName>
    </alternativeName>
</protein>
<dbReference type="EC" id="2.7.7.6" evidence="9"/>
<dbReference type="InterPro" id="IPR006592">
    <property type="entry name" value="RNA_pol_N"/>
</dbReference>
<evidence type="ECO:0000256" key="9">
    <source>
        <dbReference type="HAMAP-Rule" id="MF_01323"/>
    </source>
</evidence>
<keyword evidence="3 9" id="KW-0240">DNA-directed RNA polymerase</keyword>
<feature type="binding site" evidence="9">
    <location>
        <position position="173"/>
    </location>
    <ligand>
        <name>Zn(2+)</name>
        <dbReference type="ChEBI" id="CHEBI:29105"/>
    </ligand>
</feature>
<sequence length="1865" mass="219418">MYLNSIFLYRKKKMLFPKYTRVISPSFRREKHYKILRAEKLLQNSNTNFSKRFNKKFFFPGKKSFFLIQKASSNINPLTFQNPSRFDEIKLITIGLASPDRIRQWAETILPNETKLGQVYNANTLHHKTLKPLKGGLFCERIFGPTKDFQCACGIQKEKPVNRIVTSMNRQFCSKCNVEYTWSMKRRYQLGYIKLVLPVTHLWYLKSSPSFIAVMLDMKRKDLESLIYCSEILTIDVAWQPGKKNPFFFGNKEKLVKTVKNSKNISLQKKLKPIKIGSILSFYNVWWRFFKTNNTIRKFFQYGQKSKGIIPMSNDYLMSTKFFFKNAFFHKPFSLILKKANNLTNTTLLFKQKLNYDYSNTLKSKMKLLNSFFYSYKICPYPYSWVKANNFGEKHYKDKDINTVFSSIISWEVFWNFSYKLAKSESIKKTKKLIFLLSKLRSKKYFLQIPNKNSHPITPDFFIIKGKSFGQSTNYPKVFRQCLSYNVPIDNDSISMNLKYCFDRFQILSETQEKTRENKMDFPKVARYSLENQQNVKINDILLNSNAFGEKPQSNFAGKRLFDKFCFNRVSFKLFIYICRYLFKKCLTFTFFSQKSATVSSKTIMFNKKMLWEKTFALIQKLRNELTCWKLVQELVQNGKILESLSLQSVYNSLNIFSNVKNKILNEKTEVFSLEMFFAQSINSDFSYISNKKFFSKIYKYINYWYKEELFLQKNLNPSKLIFGFKTEKLILLINFFLKVSHQKNNNLFIRKKVEFSSSQNSLIVEKTFKNFSPYILQKRKIYQKEVLSPLLKIKRKYLKNCIYQRELLYNNLFKIIQKFYSFSKNIPSFQTILYQKSPYFVSTIKPSISEKYLIFPTNNTTNNRSSEKEQYKYISNFHNIKQSSQIAAKFTFFIEQSCQTIDIRNFTKENFFQKAGDNDPFRFLTRNSILENKFKAFSSIFQDLNNIILKEVFLTNMLKDQTITNRIFILSPNLFQKTKKIQQTAFPQIKTPVLLVKNTLSSKALIFKYFSNYFKKFPPFWEKASLSKKLKCTPSLIRTGTGSIFTFYFFSLKFLHWKKALRLNRTKWKTFVKTINLSNLQKNFLSTNNIKLNCIHNFFKQRLFSLNKRIDFVKTLGLSPMQKSSSVYPLEALSRSNLQNNARLLIVCKLQKNSYIKLGKNFMLNQLLYVPRNFNKKFQIFSRNTLLNKNINLKSEFYSIWNITSKLTDVNYNANEKWLDAKTSKLSNIFFLKTKTRIVKNFKKSNILYNNLYCLSHRFSWGQDLELQTFLNYMSVPIHVKDVSIKIYKHRLIELLNLRQPPPVIAGGLVQKLLSEFNPSESKKIIQQILKQIRKVNNLLIRSISHTESRKYRQKRTFLLRRLKYIHSVSYKFSEDYLYQYEKYEDGKSKNFSHNGQNTNDKKSPKKLSKTRNILAEPNAFSQKMLRSSSFSQSNSTTNLNKNLKMLLPNNLRSILKESRPEWMVLSVLPVLPPDLRPIIQIQNQVAASDLNRLYQKVIYRNERLKRFLKDSASSNSPQMKFAYRLLQEAVDNLIDNGKGKGNAETDNRGRPLKSLSELLKGKRGRFRQNLLGKRVDYSGRSVIVVGPRLRLHECGLPKEMALELFMPFLIQKIFKSGKASTILAAKKILQNDPNRTWDYLTMVMRENPILLNRAPTLHRLGFQAFQPKLVEGRAILLHPLVCPAFNADFDGDQMAVHVPITIEAKVEAWKIMLATNHLLSSATGEAMLVPSQDMVLGTYYLTANVDAFTQPENSKSFTNFIRFSDRLHNIHQTSFFSNIDQVLQAYESGKIQLHSNIWLKWNSSFEIDVSSEKLIEIQLNINGNYTHIFSQFSRRFDSKGKKIIQYIQTTPGRVLFYSLLNIK</sequence>
<evidence type="ECO:0000256" key="6">
    <source>
        <dbReference type="ARBA" id="ARBA00022695"/>
    </source>
</evidence>
<dbReference type="EMBL" id="HQ700713">
    <property type="protein sequence ID" value="AEH05395.1"/>
    <property type="molecule type" value="Genomic_DNA"/>
</dbReference>
<keyword evidence="13" id="KW-0150">Chloroplast</keyword>
<dbReference type="GO" id="GO:0000287">
    <property type="term" value="F:magnesium ion binding"/>
    <property type="evidence" value="ECO:0007669"/>
    <property type="project" value="UniProtKB-UniRule"/>
</dbReference>
<keyword evidence="4 13" id="KW-0934">Plastid</keyword>
<dbReference type="InterPro" id="IPR034678">
    <property type="entry name" value="RNApol_RpoC1"/>
</dbReference>
<dbReference type="Pfam" id="PF00623">
    <property type="entry name" value="RNA_pol_Rpb1_2"/>
    <property type="match status" value="2"/>
</dbReference>
<dbReference type="GO" id="GO:0000428">
    <property type="term" value="C:DNA-directed RNA polymerase complex"/>
    <property type="evidence" value="ECO:0007669"/>
    <property type="project" value="UniProtKB-KW"/>
</dbReference>
<feature type="domain" description="RNA polymerase N-terminal" evidence="12">
    <location>
        <begin position="1463"/>
        <end position="1744"/>
    </location>
</feature>
<keyword evidence="9" id="KW-0862">Zinc</keyword>
<dbReference type="Gene3D" id="1.10.40.90">
    <property type="match status" value="1"/>
</dbReference>
<dbReference type="PANTHER" id="PTHR19376:SF54">
    <property type="entry name" value="DNA-DIRECTED RNA POLYMERASE SUBUNIT BETA"/>
    <property type="match status" value="1"/>
</dbReference>
<feature type="binding site" evidence="9">
    <location>
        <position position="1690"/>
    </location>
    <ligand>
        <name>Mg(2+)</name>
        <dbReference type="ChEBI" id="CHEBI:18420"/>
    </ligand>
</feature>
<evidence type="ECO:0000256" key="10">
    <source>
        <dbReference type="RuleBase" id="RU004279"/>
    </source>
</evidence>
<comment type="function">
    <text evidence="1 9 10">DNA-dependent RNA polymerase catalyzes the transcription of DNA into RNA using the four ribonucleoside triphosphates as substrates.</text>
</comment>
<evidence type="ECO:0000259" key="12">
    <source>
        <dbReference type="SMART" id="SM00663"/>
    </source>
</evidence>
<feature type="region of interest" description="Disordered" evidence="11">
    <location>
        <begin position="1390"/>
        <end position="1410"/>
    </location>
</feature>
<gene>
    <name evidence="9 13" type="primary">rpoC1</name>
</gene>
<dbReference type="GO" id="GO:0003677">
    <property type="term" value="F:DNA binding"/>
    <property type="evidence" value="ECO:0007669"/>
    <property type="project" value="UniProtKB-UniRule"/>
</dbReference>
<dbReference type="HAMAP" id="MF_01323">
    <property type="entry name" value="RNApol_bact_RpoC1"/>
    <property type="match status" value="1"/>
</dbReference>
<comment type="cofactor">
    <cofactor evidence="9">
        <name>Mg(2+)</name>
        <dbReference type="ChEBI" id="CHEBI:18420"/>
    </cofactor>
    <text evidence="9">Binds 1 Mg(2+) ion per subunit.</text>
</comment>
<dbReference type="GO" id="GO:0003899">
    <property type="term" value="F:DNA-directed RNA polymerase activity"/>
    <property type="evidence" value="ECO:0007669"/>
    <property type="project" value="UniProtKB-UniRule"/>
</dbReference>
<feature type="binding site" evidence="9">
    <location>
        <position position="1692"/>
    </location>
    <ligand>
        <name>Mg(2+)</name>
        <dbReference type="ChEBI" id="CHEBI:18420"/>
    </ligand>
</feature>
<evidence type="ECO:0000256" key="11">
    <source>
        <dbReference type="SAM" id="MobiDB-lite"/>
    </source>
</evidence>
<dbReference type="Gene3D" id="1.10.274.100">
    <property type="entry name" value="RNA polymerase Rpb1, domain 3"/>
    <property type="match status" value="1"/>
</dbReference>